<keyword evidence="1" id="KW-1277">Toxin-antitoxin system</keyword>
<organism evidence="2 3">
    <name type="scientific">Persicimonas caeni</name>
    <dbReference type="NCBI Taxonomy" id="2292766"/>
    <lineage>
        <taxon>Bacteria</taxon>
        <taxon>Deltaproteobacteria</taxon>
        <taxon>Bradymonadales</taxon>
        <taxon>Bradymonadaceae</taxon>
        <taxon>Persicimonas</taxon>
    </lineage>
</organism>
<dbReference type="InterPro" id="IPR035093">
    <property type="entry name" value="RelE/ParE_toxin_dom_sf"/>
</dbReference>
<sequence length="47" mass="5285">MRHGFCSRDRRGSYRVIYRTTDDAVEVLAVLHGAQKLPPTPPTGDDE</sequence>
<accession>A0A4Y6Q325</accession>
<dbReference type="Gene3D" id="3.30.2310.20">
    <property type="entry name" value="RelE-like"/>
    <property type="match status" value="1"/>
</dbReference>
<dbReference type="InterPro" id="IPR007712">
    <property type="entry name" value="RelE/ParE_toxin"/>
</dbReference>
<dbReference type="Proteomes" id="UP000315995">
    <property type="component" value="Chromosome"/>
</dbReference>
<evidence type="ECO:0000256" key="1">
    <source>
        <dbReference type="ARBA" id="ARBA00022649"/>
    </source>
</evidence>
<accession>A0A5B8YII0</accession>
<gene>
    <name evidence="2" type="ORF">FIV42_29640</name>
</gene>
<dbReference type="EMBL" id="CP041186">
    <property type="protein sequence ID" value="QDG54984.1"/>
    <property type="molecule type" value="Genomic_DNA"/>
</dbReference>
<reference evidence="2 3" key="1">
    <citation type="submission" date="2019-06" db="EMBL/GenBank/DDBJ databases">
        <title>Persicimonas caeni gen. nov., sp. nov., a predatory bacterium isolated from solar saltern.</title>
        <authorList>
            <person name="Wang S."/>
        </authorList>
    </citation>
    <scope>NUCLEOTIDE SEQUENCE [LARGE SCALE GENOMIC DNA]</scope>
    <source>
        <strain evidence="2 3">YN101</strain>
    </source>
</reference>
<keyword evidence="3" id="KW-1185">Reference proteome</keyword>
<name>A0A4Y6Q325_PERCE</name>
<evidence type="ECO:0000313" key="3">
    <source>
        <dbReference type="Proteomes" id="UP000315995"/>
    </source>
</evidence>
<protein>
    <submittedName>
        <fullName evidence="2">Type II toxin-antitoxin system RelE/ParE family toxin</fullName>
    </submittedName>
</protein>
<proteinExistence type="predicted"/>
<evidence type="ECO:0000313" key="2">
    <source>
        <dbReference type="EMBL" id="QDG54984.1"/>
    </source>
</evidence>
<dbReference type="Pfam" id="PF05016">
    <property type="entry name" value="ParE_toxin"/>
    <property type="match status" value="1"/>
</dbReference>
<dbReference type="AlphaFoldDB" id="A0A4Y6Q325"/>